<evidence type="ECO:0000313" key="2">
    <source>
        <dbReference type="Proteomes" id="UP000887013"/>
    </source>
</evidence>
<gene>
    <name evidence="1" type="ORF">NPIL_500711</name>
</gene>
<accession>A0A8X6R343</accession>
<protein>
    <submittedName>
        <fullName evidence="1">Uncharacterized protein</fullName>
    </submittedName>
</protein>
<keyword evidence="2" id="KW-1185">Reference proteome</keyword>
<dbReference type="EMBL" id="BMAW01085817">
    <property type="protein sequence ID" value="GFU44593.1"/>
    <property type="molecule type" value="Genomic_DNA"/>
</dbReference>
<proteinExistence type="predicted"/>
<feature type="non-terminal residue" evidence="1">
    <location>
        <position position="1"/>
    </location>
</feature>
<reference evidence="1" key="1">
    <citation type="submission" date="2020-08" db="EMBL/GenBank/DDBJ databases">
        <title>Multicomponent nature underlies the extraordinary mechanical properties of spider dragline silk.</title>
        <authorList>
            <person name="Kono N."/>
            <person name="Nakamura H."/>
            <person name="Mori M."/>
            <person name="Yoshida Y."/>
            <person name="Ohtoshi R."/>
            <person name="Malay A.D."/>
            <person name="Moran D.A.P."/>
            <person name="Tomita M."/>
            <person name="Numata K."/>
            <person name="Arakawa K."/>
        </authorList>
    </citation>
    <scope>NUCLEOTIDE SEQUENCE</scope>
</reference>
<dbReference type="AlphaFoldDB" id="A0A8X6R343"/>
<name>A0A8X6R343_NEPPI</name>
<organism evidence="1 2">
    <name type="scientific">Nephila pilipes</name>
    <name type="common">Giant wood spider</name>
    <name type="synonym">Nephila maculata</name>
    <dbReference type="NCBI Taxonomy" id="299642"/>
    <lineage>
        <taxon>Eukaryota</taxon>
        <taxon>Metazoa</taxon>
        <taxon>Ecdysozoa</taxon>
        <taxon>Arthropoda</taxon>
        <taxon>Chelicerata</taxon>
        <taxon>Arachnida</taxon>
        <taxon>Araneae</taxon>
        <taxon>Araneomorphae</taxon>
        <taxon>Entelegynae</taxon>
        <taxon>Araneoidea</taxon>
        <taxon>Nephilidae</taxon>
        <taxon>Nephila</taxon>
    </lineage>
</organism>
<sequence>MLFPKLNTCGTFPYVSRTEKLFNNKITLNRFSSPNETFPSKLSFSPFWKDSKAFFAELFLAHRIRWRRWRIGGKRCACRGFYTLSKSAHNLWLVESSKNFACHPLLFRKGGVDSKNRSLSVTIVISGKGEGNISNKGSCYADDVTPGFSYALIVSEVDDNDLYVVCHKVLWFGYPTDFQSEVVNSNHVRVTNMVCHATDSPTE</sequence>
<comment type="caution">
    <text evidence="1">The sequence shown here is derived from an EMBL/GenBank/DDBJ whole genome shotgun (WGS) entry which is preliminary data.</text>
</comment>
<dbReference type="Proteomes" id="UP000887013">
    <property type="component" value="Unassembled WGS sequence"/>
</dbReference>
<evidence type="ECO:0000313" key="1">
    <source>
        <dbReference type="EMBL" id="GFU44593.1"/>
    </source>
</evidence>